<dbReference type="EMBL" id="AAWS01000012">
    <property type="protein sequence ID" value="EAY29203.1"/>
    <property type="molecule type" value="Genomic_DNA"/>
</dbReference>
<evidence type="ECO:0000256" key="3">
    <source>
        <dbReference type="ARBA" id="ARBA00022679"/>
    </source>
</evidence>
<keyword evidence="2 9" id="KW-0489">Methyltransferase</keyword>
<evidence type="ECO:0000256" key="5">
    <source>
        <dbReference type="ARBA" id="ARBA00022747"/>
    </source>
</evidence>
<evidence type="ECO:0000256" key="1">
    <source>
        <dbReference type="ARBA" id="ARBA00011900"/>
    </source>
</evidence>
<dbReference type="SUPFAM" id="SSF53335">
    <property type="entry name" value="S-adenosyl-L-methionine-dependent methyltransferases"/>
    <property type="match status" value="1"/>
</dbReference>
<keyword evidence="10" id="KW-1185">Reference proteome</keyword>
<evidence type="ECO:0000259" key="8">
    <source>
        <dbReference type="Pfam" id="PF07669"/>
    </source>
</evidence>
<dbReference type="GO" id="GO:0009007">
    <property type="term" value="F:site-specific DNA-methyltransferase (adenine-specific) activity"/>
    <property type="evidence" value="ECO:0007669"/>
    <property type="project" value="UniProtKB-EC"/>
</dbReference>
<dbReference type="GO" id="GO:0032259">
    <property type="term" value="P:methylation"/>
    <property type="evidence" value="ECO:0007669"/>
    <property type="project" value="UniProtKB-KW"/>
</dbReference>
<organism evidence="9 10">
    <name type="scientific">Microscilla marina ATCC 23134</name>
    <dbReference type="NCBI Taxonomy" id="313606"/>
    <lineage>
        <taxon>Bacteria</taxon>
        <taxon>Pseudomonadati</taxon>
        <taxon>Bacteroidota</taxon>
        <taxon>Cytophagia</taxon>
        <taxon>Cytophagales</taxon>
        <taxon>Microscillaceae</taxon>
        <taxon>Microscilla</taxon>
    </lineage>
</organism>
<reference evidence="9 10" key="1">
    <citation type="submission" date="2007-01" db="EMBL/GenBank/DDBJ databases">
        <authorList>
            <person name="Haygood M."/>
            <person name="Podell S."/>
            <person name="Anderson C."/>
            <person name="Hopkinson B."/>
            <person name="Roe K."/>
            <person name="Barbeau K."/>
            <person name="Gaasterland T."/>
            <person name="Ferriera S."/>
            <person name="Johnson J."/>
            <person name="Kravitz S."/>
            <person name="Beeson K."/>
            <person name="Sutton G."/>
            <person name="Rogers Y.-H."/>
            <person name="Friedman R."/>
            <person name="Frazier M."/>
            <person name="Venter J.C."/>
        </authorList>
    </citation>
    <scope>NUCLEOTIDE SEQUENCE [LARGE SCALE GENOMIC DNA]</scope>
    <source>
        <strain evidence="9 10">ATCC 23134</strain>
    </source>
</reference>
<evidence type="ECO:0000313" key="10">
    <source>
        <dbReference type="Proteomes" id="UP000004095"/>
    </source>
</evidence>
<evidence type="ECO:0000256" key="2">
    <source>
        <dbReference type="ARBA" id="ARBA00022603"/>
    </source>
</evidence>
<evidence type="ECO:0000256" key="4">
    <source>
        <dbReference type="ARBA" id="ARBA00022691"/>
    </source>
</evidence>
<dbReference type="Proteomes" id="UP000004095">
    <property type="component" value="Unassembled WGS sequence"/>
</dbReference>
<dbReference type="eggNOG" id="COG0286">
    <property type="taxonomic scope" value="Bacteria"/>
</dbReference>
<dbReference type="RefSeq" id="WP_002696845.1">
    <property type="nucleotide sequence ID" value="NZ_AAWS01000012.1"/>
</dbReference>
<evidence type="ECO:0000313" key="9">
    <source>
        <dbReference type="EMBL" id="EAY29203.1"/>
    </source>
</evidence>
<comment type="catalytic activity">
    <reaction evidence="7">
        <text>a 2'-deoxyadenosine in DNA + S-adenosyl-L-methionine = an N(6)-methyl-2'-deoxyadenosine in DNA + S-adenosyl-L-homocysteine + H(+)</text>
        <dbReference type="Rhea" id="RHEA:15197"/>
        <dbReference type="Rhea" id="RHEA-COMP:12418"/>
        <dbReference type="Rhea" id="RHEA-COMP:12419"/>
        <dbReference type="ChEBI" id="CHEBI:15378"/>
        <dbReference type="ChEBI" id="CHEBI:57856"/>
        <dbReference type="ChEBI" id="CHEBI:59789"/>
        <dbReference type="ChEBI" id="CHEBI:90615"/>
        <dbReference type="ChEBI" id="CHEBI:90616"/>
        <dbReference type="EC" id="2.1.1.72"/>
    </reaction>
</comment>
<proteinExistence type="predicted"/>
<dbReference type="GO" id="GO:0009307">
    <property type="term" value="P:DNA restriction-modification system"/>
    <property type="evidence" value="ECO:0007669"/>
    <property type="project" value="UniProtKB-KW"/>
</dbReference>
<keyword evidence="5" id="KW-0680">Restriction system</keyword>
<dbReference type="Gene3D" id="3.40.50.150">
    <property type="entry name" value="Vaccinia Virus protein VP39"/>
    <property type="match status" value="1"/>
</dbReference>
<feature type="domain" description="Type II methyltransferase M.TaqI-like" evidence="8">
    <location>
        <begin position="81"/>
        <end position="229"/>
    </location>
</feature>
<comment type="caution">
    <text evidence="9">The sequence shown here is derived from an EMBL/GenBank/DDBJ whole genome shotgun (WGS) entry which is preliminary data.</text>
</comment>
<dbReference type="PANTHER" id="PTHR33841">
    <property type="entry name" value="DNA METHYLTRANSFERASE YEEA-RELATED"/>
    <property type="match status" value="1"/>
</dbReference>
<dbReference type="Pfam" id="PF07669">
    <property type="entry name" value="Eco57I"/>
    <property type="match status" value="1"/>
</dbReference>
<protein>
    <recommendedName>
        <fullName evidence="1">site-specific DNA-methyltransferase (adenine-specific)</fullName>
        <ecNumber evidence="1">2.1.1.72</ecNumber>
    </recommendedName>
</protein>
<dbReference type="AlphaFoldDB" id="A1ZKH7"/>
<name>A1ZKH7_MICM2</name>
<dbReference type="OrthoDB" id="32195at2"/>
<gene>
    <name evidence="9" type="ORF">M23134_02394</name>
</gene>
<sequence>MGSLSKTYTEEKLLGKVYTPAFIVEKILDDVGYIGKRILGKKILDPSCGDGQFLKEIVKRILKESPSDKEAILENLSKVRGMDIDEEAIKICISDLNKLVEPYGINFPSKNVSKFDWNIQSENTLSQIDKGRERFEFIVGNPPYIRIQHLSEEDRYLIQTRYEFCKSGSTDTYIAFFEYCQKKLSKNGICGLITPNTFFYTETGRILRSYFINERKIKQITNYKDIQLFDDATTYSAITIFDRKQNDSFCYQEALDKNNFNEREILAESLLKQKIWRLSIDDLPSVSGKKLKEVCKMHVGIATLLDKAFIFPVQYVRGRGKYVIAKTRLKGDVKIEKGILKPIIKASTFKKGDKITEYVLFPYKLQNGKNVIIPEKELEDQYPLAYFYLKSLREELDKRDNGKPNTVAWYAFGRSQGLNNTFGKKIIFSYMGVRPNFVLINEEESTIYSGYCIKYNGDYKKLLKQLNSQRMADYVGVSGRNFRSGWKSYTKKILEDFIVDDSLL</sequence>
<dbReference type="PROSITE" id="PS00092">
    <property type="entry name" value="N6_MTASE"/>
    <property type="match status" value="1"/>
</dbReference>
<dbReference type="InterPro" id="IPR029063">
    <property type="entry name" value="SAM-dependent_MTases_sf"/>
</dbReference>
<accession>A1ZKH7</accession>
<dbReference type="InterPro" id="IPR011639">
    <property type="entry name" value="MethylTrfase_TaqI-like_dom"/>
</dbReference>
<dbReference type="EC" id="2.1.1.72" evidence="1"/>
<dbReference type="InterPro" id="IPR002052">
    <property type="entry name" value="DNA_methylase_N6_adenine_CS"/>
</dbReference>
<dbReference type="PANTHER" id="PTHR33841:SF6">
    <property type="entry name" value="TYPE II METHYLTRANSFERASE M.HINDII"/>
    <property type="match status" value="1"/>
</dbReference>
<dbReference type="GO" id="GO:0003677">
    <property type="term" value="F:DNA binding"/>
    <property type="evidence" value="ECO:0007669"/>
    <property type="project" value="UniProtKB-KW"/>
</dbReference>
<evidence type="ECO:0000256" key="6">
    <source>
        <dbReference type="ARBA" id="ARBA00023125"/>
    </source>
</evidence>
<keyword evidence="6" id="KW-0238">DNA-binding</keyword>
<evidence type="ECO:0000256" key="7">
    <source>
        <dbReference type="ARBA" id="ARBA00047942"/>
    </source>
</evidence>
<dbReference type="InterPro" id="IPR050953">
    <property type="entry name" value="N4_N6_ade-DNA_methylase"/>
</dbReference>
<keyword evidence="3" id="KW-0808">Transferase</keyword>
<keyword evidence="4" id="KW-0949">S-adenosyl-L-methionine</keyword>
<dbReference type="PRINTS" id="PR00507">
    <property type="entry name" value="N12N6MTFRASE"/>
</dbReference>